<sequence length="288" mass="31415">MQRHVVFALTRVPPMGKDVMCTVGPRSRSQGAQIGALPHIGSMGNIGLHPRQPSITNRPAVPMSGDNVVPGSLCDWQPHVHEVFGPPPIEPNCNYDYEAGFGSPGTLTPGEFAILNQLALAQQSAGGYGYSGHQGIVWDYAAQPSQYGQLAQPLIQPPTEAYLGNLATIDHGLQPETPTSSETSHGHHVSASLTKQEKNRQAAARCRKKGKKELRTLEAREAHLGIENLRLKAEKRKLIEEKLSLIYDILRHERCDDPNIQRYIKSRANEVADTAVAAMPTTWISGSP</sequence>
<reference evidence="3 4" key="1">
    <citation type="submission" date="2023-01" db="EMBL/GenBank/DDBJ databases">
        <title>Analysis of 21 Apiospora genomes using comparative genomics revels a genus with tremendous synthesis potential of carbohydrate active enzymes and secondary metabolites.</title>
        <authorList>
            <person name="Sorensen T."/>
        </authorList>
    </citation>
    <scope>NUCLEOTIDE SEQUENCE [LARGE SCALE GENOMIC DNA]</scope>
    <source>
        <strain evidence="3 4">CBS 24483</strain>
    </source>
</reference>
<feature type="region of interest" description="Disordered" evidence="1">
    <location>
        <begin position="171"/>
        <end position="201"/>
    </location>
</feature>
<evidence type="ECO:0000259" key="2">
    <source>
        <dbReference type="PROSITE" id="PS50217"/>
    </source>
</evidence>
<protein>
    <recommendedName>
        <fullName evidence="2">BZIP domain-containing protein</fullName>
    </recommendedName>
</protein>
<evidence type="ECO:0000313" key="4">
    <source>
        <dbReference type="Proteomes" id="UP001391051"/>
    </source>
</evidence>
<dbReference type="PROSITE" id="PS00036">
    <property type="entry name" value="BZIP_BASIC"/>
    <property type="match status" value="1"/>
</dbReference>
<feature type="domain" description="BZIP" evidence="2">
    <location>
        <begin position="195"/>
        <end position="241"/>
    </location>
</feature>
<proteinExistence type="predicted"/>
<dbReference type="PROSITE" id="PS50217">
    <property type="entry name" value="BZIP"/>
    <property type="match status" value="1"/>
</dbReference>
<dbReference type="GeneID" id="92071171"/>
<evidence type="ECO:0000256" key="1">
    <source>
        <dbReference type="SAM" id="MobiDB-lite"/>
    </source>
</evidence>
<dbReference type="RefSeq" id="XP_066707002.1">
    <property type="nucleotide sequence ID" value="XM_066838109.1"/>
</dbReference>
<accession>A0ABR1QY47</accession>
<dbReference type="EMBL" id="JAQQWE010000001">
    <property type="protein sequence ID" value="KAK7967610.1"/>
    <property type="molecule type" value="Genomic_DNA"/>
</dbReference>
<dbReference type="SUPFAM" id="SSF57959">
    <property type="entry name" value="Leucine zipper domain"/>
    <property type="match status" value="1"/>
</dbReference>
<dbReference type="Proteomes" id="UP001391051">
    <property type="component" value="Unassembled WGS sequence"/>
</dbReference>
<name>A0ABR1QY47_9PEZI</name>
<dbReference type="InterPro" id="IPR046347">
    <property type="entry name" value="bZIP_sf"/>
</dbReference>
<dbReference type="CDD" id="cd14687">
    <property type="entry name" value="bZIP_ATF2"/>
    <property type="match status" value="1"/>
</dbReference>
<gene>
    <name evidence="3" type="ORF">PG986_001887</name>
</gene>
<dbReference type="InterPro" id="IPR004827">
    <property type="entry name" value="bZIP"/>
</dbReference>
<comment type="caution">
    <text evidence="3">The sequence shown here is derived from an EMBL/GenBank/DDBJ whole genome shotgun (WGS) entry which is preliminary data.</text>
</comment>
<keyword evidence="4" id="KW-1185">Reference proteome</keyword>
<evidence type="ECO:0000313" key="3">
    <source>
        <dbReference type="EMBL" id="KAK7967610.1"/>
    </source>
</evidence>
<organism evidence="3 4">
    <name type="scientific">Apiospora aurea</name>
    <dbReference type="NCBI Taxonomy" id="335848"/>
    <lineage>
        <taxon>Eukaryota</taxon>
        <taxon>Fungi</taxon>
        <taxon>Dikarya</taxon>
        <taxon>Ascomycota</taxon>
        <taxon>Pezizomycotina</taxon>
        <taxon>Sordariomycetes</taxon>
        <taxon>Xylariomycetidae</taxon>
        <taxon>Amphisphaeriales</taxon>
        <taxon>Apiosporaceae</taxon>
        <taxon>Apiospora</taxon>
    </lineage>
</organism>
<dbReference type="Gene3D" id="1.20.5.170">
    <property type="match status" value="1"/>
</dbReference>